<sequence>MLGLALDTSYLLASVAIVKNAKVLYFDLNDNKNEQAESLNLMIEKANATTKISFKDYNYIAITTGPGRFTGMRVGITAANALGFILKIPLLPVSNFDIIAFSLNIKKLGIVLEAGIDKFYFQEFNNKKSISEITIITLDELHKIKKRIYLAGNIDEVDTKFIINAENVAKFANHKLNYTTNNLTNFMSNYVKPQYIINNYK</sequence>
<dbReference type="EMBL" id="RXFM01000009">
    <property type="protein sequence ID" value="RST71092.1"/>
    <property type="molecule type" value="Genomic_DNA"/>
</dbReference>
<dbReference type="RefSeq" id="WP_126044323.1">
    <property type="nucleotide sequence ID" value="NZ_RXFM01000009.1"/>
</dbReference>
<evidence type="ECO:0000259" key="1">
    <source>
        <dbReference type="Pfam" id="PF00814"/>
    </source>
</evidence>
<reference evidence="3" key="1">
    <citation type="submission" date="2018-11" db="EMBL/GenBank/DDBJ databases">
        <title>Phylogenetic, genomic, and biogeographic characterization of a novel and ubiquitous marine invertebrate-associated Rickettsiales parasite, Candidatus Marinoinvertebrata rohwerii, gen. nov., sp. nov.</title>
        <authorList>
            <person name="Klinges J.G."/>
            <person name="Rosales S.M."/>
            <person name="Mcminds R."/>
            <person name="Shaver E.C."/>
            <person name="Shantz A."/>
            <person name="Peters E.C."/>
            <person name="Burkepile D.E."/>
            <person name="Silliman B.R."/>
            <person name="Vega Thurber R.L."/>
        </authorList>
    </citation>
    <scope>NUCLEOTIDE SEQUENCE [LARGE SCALE GENOMIC DNA]</scope>
    <source>
        <strain evidence="3">a_cerv_44</strain>
    </source>
</reference>
<evidence type="ECO:0000313" key="2">
    <source>
        <dbReference type="EMBL" id="RST71092.1"/>
    </source>
</evidence>
<name>A0A429XTG8_9RICK</name>
<dbReference type="NCBIfam" id="TIGR03725">
    <property type="entry name" value="T6A_YeaZ"/>
    <property type="match status" value="1"/>
</dbReference>
<dbReference type="InterPro" id="IPR000905">
    <property type="entry name" value="Gcp-like_dom"/>
</dbReference>
<dbReference type="GO" id="GO:0002949">
    <property type="term" value="P:tRNA threonylcarbamoyladenosine modification"/>
    <property type="evidence" value="ECO:0007669"/>
    <property type="project" value="InterPro"/>
</dbReference>
<keyword evidence="3" id="KW-1185">Reference proteome</keyword>
<dbReference type="Proteomes" id="UP000279470">
    <property type="component" value="Unassembled WGS sequence"/>
</dbReference>
<dbReference type="InterPro" id="IPR043129">
    <property type="entry name" value="ATPase_NBD"/>
</dbReference>
<feature type="domain" description="Gcp-like" evidence="1">
    <location>
        <begin position="36"/>
        <end position="150"/>
    </location>
</feature>
<organism evidence="2 3">
    <name type="scientific">Candidatus Aquarickettsia rohweri</name>
    <dbReference type="NCBI Taxonomy" id="2602574"/>
    <lineage>
        <taxon>Bacteria</taxon>
        <taxon>Pseudomonadati</taxon>
        <taxon>Pseudomonadota</taxon>
        <taxon>Alphaproteobacteria</taxon>
        <taxon>Rickettsiales</taxon>
        <taxon>Candidatus Midichloriaceae</taxon>
        <taxon>Candidatus Aquarickettsia</taxon>
    </lineage>
</organism>
<protein>
    <submittedName>
        <fullName evidence="2">tRNA (Adenosine(37)-N6)-threonylcarbamoyltransferase complex dimerization subunit type 1 TsaB</fullName>
    </submittedName>
</protein>
<dbReference type="Pfam" id="PF00814">
    <property type="entry name" value="TsaD"/>
    <property type="match status" value="1"/>
</dbReference>
<dbReference type="SUPFAM" id="SSF53067">
    <property type="entry name" value="Actin-like ATPase domain"/>
    <property type="match status" value="1"/>
</dbReference>
<keyword evidence="2" id="KW-0808">Transferase</keyword>
<evidence type="ECO:0000313" key="3">
    <source>
        <dbReference type="Proteomes" id="UP000279470"/>
    </source>
</evidence>
<gene>
    <name evidence="2" type="primary">tsaB</name>
    <name evidence="2" type="ORF">EIC27_01120</name>
</gene>
<dbReference type="Gene3D" id="3.30.420.40">
    <property type="match status" value="1"/>
</dbReference>
<dbReference type="AlphaFoldDB" id="A0A429XTG8"/>
<accession>A0A429XTG8</accession>
<dbReference type="OrthoDB" id="9809995at2"/>
<dbReference type="GO" id="GO:0016740">
    <property type="term" value="F:transferase activity"/>
    <property type="evidence" value="ECO:0007669"/>
    <property type="project" value="UniProtKB-KW"/>
</dbReference>
<dbReference type="InterPro" id="IPR022496">
    <property type="entry name" value="T6A_TsaB"/>
</dbReference>
<proteinExistence type="predicted"/>
<comment type="caution">
    <text evidence="2">The sequence shown here is derived from an EMBL/GenBank/DDBJ whole genome shotgun (WGS) entry which is preliminary data.</text>
</comment>